<dbReference type="PANTHER" id="PTHR14859">
    <property type="entry name" value="CALCOFLUOR WHITE HYPERSENSITIVE PROTEIN PRECURSOR"/>
    <property type="match status" value="1"/>
</dbReference>
<dbReference type="Proteomes" id="UP001165381">
    <property type="component" value="Unassembled WGS sequence"/>
</dbReference>
<evidence type="ECO:0000313" key="2">
    <source>
        <dbReference type="EMBL" id="MCL6296181.1"/>
    </source>
</evidence>
<comment type="caution">
    <text evidence="2">The sequence shown here is derived from an EMBL/GenBank/DDBJ whole genome shotgun (WGS) entry which is preliminary data.</text>
</comment>
<evidence type="ECO:0000259" key="1">
    <source>
        <dbReference type="Pfam" id="PF03372"/>
    </source>
</evidence>
<dbReference type="GO" id="GO:0004519">
    <property type="term" value="F:endonuclease activity"/>
    <property type="evidence" value="ECO:0007669"/>
    <property type="project" value="UniProtKB-KW"/>
</dbReference>
<reference evidence="2" key="1">
    <citation type="submission" date="2022-05" db="EMBL/GenBank/DDBJ databases">
        <authorList>
            <person name="Park J.-S."/>
        </authorList>
    </citation>
    <scope>NUCLEOTIDE SEQUENCE</scope>
    <source>
        <strain evidence="2">2012CJ34-3</strain>
    </source>
</reference>
<feature type="domain" description="Endonuclease/exonuclease/phosphatase" evidence="1">
    <location>
        <begin position="22"/>
        <end position="242"/>
    </location>
</feature>
<dbReference type="InterPro" id="IPR005135">
    <property type="entry name" value="Endo/exonuclease/phosphatase"/>
</dbReference>
<protein>
    <submittedName>
        <fullName evidence="2">Endonuclease/exonuclease/phosphatase family protein</fullName>
    </submittedName>
</protein>
<dbReference type="EMBL" id="JAMFLZ010000006">
    <property type="protein sequence ID" value="MCL6296181.1"/>
    <property type="molecule type" value="Genomic_DNA"/>
</dbReference>
<evidence type="ECO:0000313" key="3">
    <source>
        <dbReference type="Proteomes" id="UP001165381"/>
    </source>
</evidence>
<keyword evidence="3" id="KW-1185">Reference proteome</keyword>
<sequence length="254" mass="28449">MFNSASVTAQTEVDSSRVVRILTYNIYHGETVAAEKQFDLDLLAKIISDTKPDLVALQEVDFKTNRVLKMDLVTELGLRTKMQAIFGKAMAFDGGEYGEGVLSTFSFLNTKNYALVAREGKEPRAALEVNVSLRSGDTIKFVGTHLDHTEDETDRINQANQLNTIFSKDSTPTILAGDLNAIPESETMKILFKEWQPSFTENIPTSPAVNPKAKIDYILFRPANSWRVLERKVIEEKIASDHRPVLSVLELLKK</sequence>
<keyword evidence="2" id="KW-0378">Hydrolase</keyword>
<dbReference type="Gene3D" id="3.60.10.10">
    <property type="entry name" value="Endonuclease/exonuclease/phosphatase"/>
    <property type="match status" value="1"/>
</dbReference>
<keyword evidence="2" id="KW-0255">Endonuclease</keyword>
<keyword evidence="2" id="KW-0540">Nuclease</keyword>
<dbReference type="InterPro" id="IPR036691">
    <property type="entry name" value="Endo/exonu/phosph_ase_sf"/>
</dbReference>
<organism evidence="2 3">
    <name type="scientific">Jejuia spongiicola</name>
    <dbReference type="NCBI Taxonomy" id="2942207"/>
    <lineage>
        <taxon>Bacteria</taxon>
        <taxon>Pseudomonadati</taxon>
        <taxon>Bacteroidota</taxon>
        <taxon>Flavobacteriia</taxon>
        <taxon>Flavobacteriales</taxon>
        <taxon>Flavobacteriaceae</taxon>
        <taxon>Jejuia</taxon>
    </lineage>
</organism>
<dbReference type="PANTHER" id="PTHR14859:SF15">
    <property type="entry name" value="ENDONUCLEASE_EXONUCLEASE_PHOSPHATASE DOMAIN-CONTAINING PROTEIN"/>
    <property type="match status" value="1"/>
</dbReference>
<gene>
    <name evidence="2" type="ORF">M3P09_14310</name>
</gene>
<proteinExistence type="predicted"/>
<dbReference type="RefSeq" id="WP_249973663.1">
    <property type="nucleotide sequence ID" value="NZ_JAMFLZ010000006.1"/>
</dbReference>
<dbReference type="SUPFAM" id="SSF56219">
    <property type="entry name" value="DNase I-like"/>
    <property type="match status" value="1"/>
</dbReference>
<name>A0ABT0QGR6_9FLAO</name>
<accession>A0ABT0QGR6</accession>
<dbReference type="Pfam" id="PF03372">
    <property type="entry name" value="Exo_endo_phos"/>
    <property type="match status" value="1"/>
</dbReference>
<dbReference type="InterPro" id="IPR051916">
    <property type="entry name" value="GPI-anchor_lipid_remodeler"/>
</dbReference>